<dbReference type="OrthoDB" id="9772295at2"/>
<dbReference type="Pfam" id="PF08811">
    <property type="entry name" value="DUF1800"/>
    <property type="match status" value="1"/>
</dbReference>
<evidence type="ECO:0000313" key="1">
    <source>
        <dbReference type="EMBL" id="GAL90818.1"/>
    </source>
</evidence>
<accession>A0A098LWT8</accession>
<evidence type="ECO:0000313" key="2">
    <source>
        <dbReference type="Proteomes" id="UP000030184"/>
    </source>
</evidence>
<comment type="caution">
    <text evidence="1">The sequence shown here is derived from an EMBL/GenBank/DDBJ whole genome shotgun (WGS) entry which is preliminary data.</text>
</comment>
<organism evidence="1 2">
    <name type="scientific">Jejuia pallidilutea</name>
    <dbReference type="NCBI Taxonomy" id="504487"/>
    <lineage>
        <taxon>Bacteria</taxon>
        <taxon>Pseudomonadati</taxon>
        <taxon>Bacteroidota</taxon>
        <taxon>Flavobacteriia</taxon>
        <taxon>Flavobacteriales</taxon>
        <taxon>Flavobacteriaceae</taxon>
        <taxon>Jejuia</taxon>
    </lineage>
</organism>
<reference evidence="2" key="1">
    <citation type="journal article" date="2014" name="Genome Announc.">
        <title>Draft Genome Sequence of Marine Flavobacterium Jejuia pallidilutea Strain 11shimoA1 and Pigmentation Mutants.</title>
        <authorList>
            <person name="Takatani N."/>
            <person name="Nakanishi M."/>
            <person name="Meirelles P."/>
            <person name="Mino S."/>
            <person name="Suda W."/>
            <person name="Oshima K."/>
            <person name="Hattori M."/>
            <person name="Ohkuma M."/>
            <person name="Hosokawa M."/>
            <person name="Miyashita K."/>
            <person name="Thompson F.L."/>
            <person name="Niwa A."/>
            <person name="Sawabe T."/>
            <person name="Sawabe T."/>
        </authorList>
    </citation>
    <scope>NUCLEOTIDE SEQUENCE [LARGE SCALE GENOMIC DNA]</scope>
    <source>
        <strain evidence="2">JCM 19538</strain>
    </source>
</reference>
<dbReference type="Proteomes" id="UP000030184">
    <property type="component" value="Unassembled WGS sequence"/>
</dbReference>
<dbReference type="InterPro" id="IPR014917">
    <property type="entry name" value="DUF1800"/>
</dbReference>
<name>A0A098LWT8_9FLAO</name>
<protein>
    <submittedName>
        <fullName evidence="1">Probable signal peptide protein</fullName>
    </submittedName>
</protein>
<dbReference type="AlphaFoldDB" id="A0A098LWT8"/>
<proteinExistence type="predicted"/>
<keyword evidence="2" id="KW-1185">Reference proteome</keyword>
<dbReference type="RefSeq" id="WP_045372703.1">
    <property type="nucleotide sequence ID" value="NZ_BBNY01000090.1"/>
</dbReference>
<sequence>MASLNPLSETLGLRRAKHLLRRASFNYTKEQLEVFANLTAISALNILSSSPANKLAEPYDPLPNGSPDGFWLSSTEHPNTFSGQGRKRSYITAWWWYNALNEVSLKHKLSFFLHTCFTVGKDSGVGLSPFFYDHIRLLDFYALGNIKTLAKKITLDNGMLDYLDNTQNNKNNPNENYAREYLELFTILKGEQIGEGNYTNYTELDIQQAAKVFSGFKKKYDRNGDIDSETNLPTGYINVSQHNTDDKTFSSAFNNKVIVGRNDVAGIIEELHEFVDMVFAQPATAKAYCRKLYRYFVKSTWNETIETDIIEPLAQQLINNNFEILPVVVTLLSSEHFYDADDGDATDNTIGAIVKSPLQLLSEVCSMFEVPIPDPTSDPLRFYNNFYQRFIHQTYIKAAGMEMYNPDSVAGYPAYYQEPSFDRIWFSSNTLIGRYKLIESLIIGRNTITPNANIYVQLDTVAFAENKIEASDAADPNNLVLKIADLLFPEAIDESRRDYFKSFLIEDSNDYYWTGAWNQYLNTQSEADKTTVKTRLDALITAMVNAAEFQLM</sequence>
<gene>
    <name evidence="1" type="ORF">JCM19538_876</name>
</gene>
<dbReference type="EMBL" id="BBNY01000090">
    <property type="protein sequence ID" value="GAL90818.1"/>
    <property type="molecule type" value="Genomic_DNA"/>
</dbReference>